<feature type="non-terminal residue" evidence="1">
    <location>
        <position position="25"/>
    </location>
</feature>
<evidence type="ECO:0000313" key="2">
    <source>
        <dbReference type="Proteomes" id="UP000593578"/>
    </source>
</evidence>
<dbReference type="EMBL" id="JABEZZ010000004">
    <property type="protein sequence ID" value="MBA0585002.1"/>
    <property type="molecule type" value="Genomic_DNA"/>
</dbReference>
<dbReference type="AlphaFoldDB" id="A0A7J8P7W2"/>
<dbReference type="Proteomes" id="UP000593578">
    <property type="component" value="Unassembled WGS sequence"/>
</dbReference>
<gene>
    <name evidence="1" type="ORF">Gorai_015795</name>
</gene>
<evidence type="ECO:0000313" key="1">
    <source>
        <dbReference type="EMBL" id="MBA0585002.1"/>
    </source>
</evidence>
<accession>A0A7J8P7W2</accession>
<reference evidence="1 2" key="1">
    <citation type="journal article" date="2019" name="Genome Biol. Evol.">
        <title>Insights into the evolution of the New World diploid cottons (Gossypium, subgenus Houzingenia) based on genome sequencing.</title>
        <authorList>
            <person name="Grover C.E."/>
            <person name="Arick M.A. 2nd"/>
            <person name="Thrash A."/>
            <person name="Conover J.L."/>
            <person name="Sanders W.S."/>
            <person name="Peterson D.G."/>
            <person name="Frelichowski J.E."/>
            <person name="Scheffler J.A."/>
            <person name="Scheffler B.E."/>
            <person name="Wendel J.F."/>
        </authorList>
    </citation>
    <scope>NUCLEOTIDE SEQUENCE [LARGE SCALE GENOMIC DNA]</scope>
    <source>
        <strain evidence="1">8</strain>
        <tissue evidence="1">Leaf</tissue>
    </source>
</reference>
<organism evidence="1 2">
    <name type="scientific">Gossypium raimondii</name>
    <name type="common">Peruvian cotton</name>
    <name type="synonym">Gossypium klotzschianum subsp. raimondii</name>
    <dbReference type="NCBI Taxonomy" id="29730"/>
    <lineage>
        <taxon>Eukaryota</taxon>
        <taxon>Viridiplantae</taxon>
        <taxon>Streptophyta</taxon>
        <taxon>Embryophyta</taxon>
        <taxon>Tracheophyta</taxon>
        <taxon>Spermatophyta</taxon>
        <taxon>Magnoliopsida</taxon>
        <taxon>eudicotyledons</taxon>
        <taxon>Gunneridae</taxon>
        <taxon>Pentapetalae</taxon>
        <taxon>rosids</taxon>
        <taxon>malvids</taxon>
        <taxon>Malvales</taxon>
        <taxon>Malvaceae</taxon>
        <taxon>Malvoideae</taxon>
        <taxon>Gossypium</taxon>
    </lineage>
</organism>
<sequence>MADSIGEAVKGDRITGNDACLRIPL</sequence>
<protein>
    <submittedName>
        <fullName evidence="1">Uncharacterized protein</fullName>
    </submittedName>
</protein>
<proteinExistence type="predicted"/>
<comment type="caution">
    <text evidence="1">The sequence shown here is derived from an EMBL/GenBank/DDBJ whole genome shotgun (WGS) entry which is preliminary data.</text>
</comment>
<name>A0A7J8P7W2_GOSRA</name>